<comment type="similarity">
    <text evidence="1">Belongs to the cytochrome P450 family.</text>
</comment>
<proteinExistence type="inferred from homology"/>
<dbReference type="Pfam" id="PF00067">
    <property type="entry name" value="p450"/>
    <property type="match status" value="1"/>
</dbReference>
<evidence type="ECO:0000313" key="3">
    <source>
        <dbReference type="EMBL" id="MBB3859640.1"/>
    </source>
</evidence>
<evidence type="ECO:0008006" key="5">
    <source>
        <dbReference type="Google" id="ProtNLM"/>
    </source>
</evidence>
<organism evidence="3 4">
    <name type="scientific">Novosphingobium hassiacum</name>
    <dbReference type="NCBI Taxonomy" id="173676"/>
    <lineage>
        <taxon>Bacteria</taxon>
        <taxon>Pseudomonadati</taxon>
        <taxon>Pseudomonadota</taxon>
        <taxon>Alphaproteobacteria</taxon>
        <taxon>Sphingomonadales</taxon>
        <taxon>Sphingomonadaceae</taxon>
        <taxon>Novosphingobium</taxon>
    </lineage>
</organism>
<dbReference type="GO" id="GO:0004497">
    <property type="term" value="F:monooxygenase activity"/>
    <property type="evidence" value="ECO:0007669"/>
    <property type="project" value="InterPro"/>
</dbReference>
<dbReference type="GO" id="GO:0020037">
    <property type="term" value="F:heme binding"/>
    <property type="evidence" value="ECO:0007669"/>
    <property type="project" value="InterPro"/>
</dbReference>
<dbReference type="Gene3D" id="1.10.630.10">
    <property type="entry name" value="Cytochrome P450"/>
    <property type="match status" value="1"/>
</dbReference>
<evidence type="ECO:0000256" key="1">
    <source>
        <dbReference type="ARBA" id="ARBA00010617"/>
    </source>
</evidence>
<dbReference type="EMBL" id="JACICY010000001">
    <property type="protein sequence ID" value="MBB3859640.1"/>
    <property type="molecule type" value="Genomic_DNA"/>
</dbReference>
<keyword evidence="4" id="KW-1185">Reference proteome</keyword>
<dbReference type="InterPro" id="IPR001128">
    <property type="entry name" value="Cyt_P450"/>
</dbReference>
<dbReference type="InterPro" id="IPR036396">
    <property type="entry name" value="Cyt_P450_sf"/>
</dbReference>
<accession>A0A7W6EV64</accession>
<reference evidence="3 4" key="1">
    <citation type="submission" date="2020-08" db="EMBL/GenBank/DDBJ databases">
        <title>Genomic Encyclopedia of Type Strains, Phase IV (KMG-IV): sequencing the most valuable type-strain genomes for metagenomic binning, comparative biology and taxonomic classification.</title>
        <authorList>
            <person name="Goeker M."/>
        </authorList>
    </citation>
    <scope>NUCLEOTIDE SEQUENCE [LARGE SCALE GENOMIC DNA]</scope>
    <source>
        <strain evidence="3 4">DSM 14552</strain>
    </source>
</reference>
<dbReference type="GO" id="GO:0005506">
    <property type="term" value="F:iron ion binding"/>
    <property type="evidence" value="ECO:0007669"/>
    <property type="project" value="InterPro"/>
</dbReference>
<dbReference type="GO" id="GO:0016705">
    <property type="term" value="F:oxidoreductase activity, acting on paired donors, with incorporation or reduction of molecular oxygen"/>
    <property type="evidence" value="ECO:0007669"/>
    <property type="project" value="InterPro"/>
</dbReference>
<protein>
    <recommendedName>
        <fullName evidence="5">Cytochrome P450</fullName>
    </recommendedName>
</protein>
<dbReference type="Proteomes" id="UP000562395">
    <property type="component" value="Unassembled WGS sequence"/>
</dbReference>
<feature type="compositionally biased region" description="Basic residues" evidence="2">
    <location>
        <begin position="462"/>
        <end position="471"/>
    </location>
</feature>
<dbReference type="PANTHER" id="PTHR46696:SF1">
    <property type="entry name" value="CYTOCHROME P450 YJIB-RELATED"/>
    <property type="match status" value="1"/>
</dbReference>
<feature type="region of interest" description="Disordered" evidence="2">
    <location>
        <begin position="455"/>
        <end position="477"/>
    </location>
</feature>
<evidence type="ECO:0000313" key="4">
    <source>
        <dbReference type="Proteomes" id="UP000562395"/>
    </source>
</evidence>
<name>A0A7W6EV64_9SPHN</name>
<dbReference type="PANTHER" id="PTHR46696">
    <property type="entry name" value="P450, PUTATIVE (EUROFUNG)-RELATED"/>
    <property type="match status" value="1"/>
</dbReference>
<sequence length="495" mass="53588">MSGTDELAKVAQALLKPHAPALERYRPLETDGDSARVFIAARHDVATEVLSDEVRFSLRHYDLLLAQVAGPVRYLVGEDDALRKLRISQLHAAQAHVDKVRKAPPSPDPANLAPSYRAWIAGIAREEADAILHVLERRGRTGESVNFAREYAFLLAYRMARRIIGVAAPAEPTAFVRLLIAVRNLLRPGPWVRLKGGMGAATTMLTLLQPLFGHVFGTVTTSPGWLQAISRSTTRDALAAFDLAWDLPGMARADSLLAGLRAAQSDFEGNADYRTQGRSVLFELTGALVLIVGKSLAEIAAFATSPRGHAAGIGWPELVARLADDTPSPADHDATINEMLRLVGGSRLVRTVRSDCTWRGVDLREGDRVLVMVEAASRDPAAFPDPGTFAPDPARPYITSGPLQGPHVCYGRVIAWTIMREAIVATAGRIVPAKDAKLAVFAALPDDLPFAIQARPNAPAAKPRHRRRGRRNTVVTPPGTIAMRNLKSFFKGPGQ</sequence>
<gene>
    <name evidence="3" type="ORF">GGQ88_000880</name>
</gene>
<dbReference type="RefSeq" id="WP_183611849.1">
    <property type="nucleotide sequence ID" value="NZ_JACICY010000001.1"/>
</dbReference>
<evidence type="ECO:0000256" key="2">
    <source>
        <dbReference type="SAM" id="MobiDB-lite"/>
    </source>
</evidence>
<dbReference type="SUPFAM" id="SSF48264">
    <property type="entry name" value="Cytochrome P450"/>
    <property type="match status" value="1"/>
</dbReference>
<dbReference type="AlphaFoldDB" id="A0A7W6EV64"/>
<comment type="caution">
    <text evidence="3">The sequence shown here is derived from an EMBL/GenBank/DDBJ whole genome shotgun (WGS) entry which is preliminary data.</text>
</comment>